<evidence type="ECO:0000313" key="3">
    <source>
        <dbReference type="Proteomes" id="UP000298493"/>
    </source>
</evidence>
<dbReference type="EMBL" id="SNSC02000002">
    <property type="protein sequence ID" value="TID27081.1"/>
    <property type="molecule type" value="Genomic_DNA"/>
</dbReference>
<accession>A0A4Z1PMH2</accession>
<proteinExistence type="predicted"/>
<feature type="signal peptide" evidence="1">
    <location>
        <begin position="1"/>
        <end position="20"/>
    </location>
</feature>
<feature type="chain" id="PRO_5021257187" description="Secreted protein" evidence="1">
    <location>
        <begin position="21"/>
        <end position="85"/>
    </location>
</feature>
<keyword evidence="1" id="KW-0732">Signal</keyword>
<comment type="caution">
    <text evidence="2">The sequence shown here is derived from an EMBL/GenBank/DDBJ whole genome shotgun (WGS) entry which is preliminary data.</text>
</comment>
<evidence type="ECO:0008006" key="4">
    <source>
        <dbReference type="Google" id="ProtNLM"/>
    </source>
</evidence>
<keyword evidence="3" id="KW-1185">Reference proteome</keyword>
<sequence length="85" mass="9360">MLLRLCVLLITVRHLALTLALSRLDLFKPTAGDDFAFGLSPEKIQHEFAAQAATGSPLGAPGPRPLGLDIHCRMVEEEWIRIENP</sequence>
<dbReference type="AlphaFoldDB" id="A0A4Z1PMH2"/>
<name>A0A4Z1PMH2_9PEZI</name>
<evidence type="ECO:0000256" key="1">
    <source>
        <dbReference type="SAM" id="SignalP"/>
    </source>
</evidence>
<evidence type="ECO:0000313" key="2">
    <source>
        <dbReference type="EMBL" id="TID27081.1"/>
    </source>
</evidence>
<protein>
    <recommendedName>
        <fullName evidence="4">Secreted protein</fullName>
    </recommendedName>
</protein>
<reference evidence="2 3" key="1">
    <citation type="submission" date="2019-04" db="EMBL/GenBank/DDBJ databases">
        <title>High contiguity whole genome sequence and gene annotation resource for two Venturia nashicola isolates.</title>
        <authorList>
            <person name="Prokchorchik M."/>
            <person name="Won K."/>
            <person name="Lee Y."/>
            <person name="Choi E.D."/>
            <person name="Segonzac C."/>
            <person name="Sohn K.H."/>
        </authorList>
    </citation>
    <scope>NUCLEOTIDE SEQUENCE [LARGE SCALE GENOMIC DNA]</scope>
    <source>
        <strain evidence="2 3">PRI2</strain>
    </source>
</reference>
<dbReference type="Proteomes" id="UP000298493">
    <property type="component" value="Unassembled WGS sequence"/>
</dbReference>
<gene>
    <name evidence="2" type="ORF">E6O75_ATG01574</name>
</gene>
<organism evidence="2 3">
    <name type="scientific">Venturia nashicola</name>
    <dbReference type="NCBI Taxonomy" id="86259"/>
    <lineage>
        <taxon>Eukaryota</taxon>
        <taxon>Fungi</taxon>
        <taxon>Dikarya</taxon>
        <taxon>Ascomycota</taxon>
        <taxon>Pezizomycotina</taxon>
        <taxon>Dothideomycetes</taxon>
        <taxon>Pleosporomycetidae</taxon>
        <taxon>Venturiales</taxon>
        <taxon>Venturiaceae</taxon>
        <taxon>Venturia</taxon>
    </lineage>
</organism>